<dbReference type="RefSeq" id="WP_078694096.1">
    <property type="nucleotide sequence ID" value="NZ_FUWX01000011.1"/>
</dbReference>
<dbReference type="GO" id="GO:0009055">
    <property type="term" value="F:electron transfer activity"/>
    <property type="evidence" value="ECO:0007669"/>
    <property type="project" value="InterPro"/>
</dbReference>
<sequence length="398" mass="45932">MKKFIDVTPNVKWVGIVDQDARKFHGEELSVNHGSSYNSYLIREDKIVLIDGVKATFSREWIEKLKEEIDLNRIDYLILNHCEPDHSGSIPDLVDEIPNVPIYCTQKAREILEAYYGKRDWNFNIVKSGDNLSIGNKNLVFLEMKMLHWPDSMLTYLLEDQILFSNDAFGEHYGANELFDDMVDEDILKYECLKYYACILSPFSKLIKLKLQEIEKMGLKFKIICPSHGVIWRKNPNGIVEKYRKWCEGYSENQILIVYDTMWNTTRKMAEVIADGIREVKPDWTIKLLNNGKTDLNDVVTEIFKSKGILMGSSTINSSVLPSMGALLSSIKTIPYENKKVNFFGSYGWNGRAMDVFQKELEKSALIISGECLKIKWNLDEDTYIKAWGFGMNFATQL</sequence>
<dbReference type="Proteomes" id="UP000191153">
    <property type="component" value="Unassembled WGS sequence"/>
</dbReference>
<dbReference type="PANTHER" id="PTHR43717">
    <property type="entry name" value="ANAEROBIC NITRIC OXIDE REDUCTASE FLAVORUBREDOXIN"/>
    <property type="match status" value="1"/>
</dbReference>
<protein>
    <submittedName>
        <fullName evidence="3">Flavorubredoxin</fullName>
    </submittedName>
</protein>
<dbReference type="EMBL" id="FUWX01000011">
    <property type="protein sequence ID" value="SJZ81003.1"/>
    <property type="molecule type" value="Genomic_DNA"/>
</dbReference>
<dbReference type="SUPFAM" id="SSF56281">
    <property type="entry name" value="Metallo-hydrolase/oxidoreductase"/>
    <property type="match status" value="1"/>
</dbReference>
<dbReference type="InterPro" id="IPR008254">
    <property type="entry name" value="Flavodoxin/NO_synth"/>
</dbReference>
<gene>
    <name evidence="3" type="ORF">SAMN02745174_01612</name>
</gene>
<dbReference type="Pfam" id="PF19583">
    <property type="entry name" value="ODP"/>
    <property type="match status" value="1"/>
</dbReference>
<feature type="domain" description="Flavodoxin-like" evidence="2">
    <location>
        <begin position="255"/>
        <end position="393"/>
    </location>
</feature>
<accession>A0A1T4NP69</accession>
<dbReference type="InterPro" id="IPR016440">
    <property type="entry name" value="Rubredoxin-O_OxRdtase"/>
</dbReference>
<dbReference type="OrthoDB" id="9807946at2"/>
<evidence type="ECO:0000313" key="3">
    <source>
        <dbReference type="EMBL" id="SJZ81003.1"/>
    </source>
</evidence>
<dbReference type="InterPro" id="IPR001279">
    <property type="entry name" value="Metallo-B-lactamas"/>
</dbReference>
<dbReference type="STRING" id="180163.SAMN02745174_01612"/>
<dbReference type="AlphaFoldDB" id="A0A1T4NP69"/>
<evidence type="ECO:0000256" key="1">
    <source>
        <dbReference type="ARBA" id="ARBA00007121"/>
    </source>
</evidence>
<dbReference type="Gene3D" id="3.60.15.10">
    <property type="entry name" value="Ribonuclease Z/Hydroxyacylglutathione hydrolase-like"/>
    <property type="match status" value="1"/>
</dbReference>
<dbReference type="GO" id="GO:0016491">
    <property type="term" value="F:oxidoreductase activity"/>
    <property type="evidence" value="ECO:0007669"/>
    <property type="project" value="InterPro"/>
</dbReference>
<dbReference type="InterPro" id="IPR045761">
    <property type="entry name" value="ODP_dom"/>
</dbReference>
<dbReference type="PIRSF" id="PIRSF005243">
    <property type="entry name" value="ROO"/>
    <property type="match status" value="1"/>
</dbReference>
<dbReference type="GO" id="GO:0010181">
    <property type="term" value="F:FMN binding"/>
    <property type="evidence" value="ECO:0007669"/>
    <property type="project" value="InterPro"/>
</dbReference>
<dbReference type="SUPFAM" id="SSF52218">
    <property type="entry name" value="Flavoproteins"/>
    <property type="match status" value="1"/>
</dbReference>
<dbReference type="GO" id="GO:0046872">
    <property type="term" value="F:metal ion binding"/>
    <property type="evidence" value="ECO:0007669"/>
    <property type="project" value="InterPro"/>
</dbReference>
<dbReference type="Gene3D" id="3.40.50.360">
    <property type="match status" value="1"/>
</dbReference>
<comment type="similarity">
    <text evidence="1">In the N-terminal section; belongs to the zinc metallo-hydrolase group 3 family.</text>
</comment>
<dbReference type="PANTHER" id="PTHR43717:SF1">
    <property type="entry name" value="ANAEROBIC NITRIC OXIDE REDUCTASE FLAVORUBREDOXIN"/>
    <property type="match status" value="1"/>
</dbReference>
<organism evidence="3 4">
    <name type="scientific">Cetobacterium ceti</name>
    <dbReference type="NCBI Taxonomy" id="180163"/>
    <lineage>
        <taxon>Bacteria</taxon>
        <taxon>Fusobacteriati</taxon>
        <taxon>Fusobacteriota</taxon>
        <taxon>Fusobacteriia</taxon>
        <taxon>Fusobacteriales</taxon>
        <taxon>Fusobacteriaceae</taxon>
        <taxon>Cetobacterium</taxon>
    </lineage>
</organism>
<dbReference type="SMART" id="SM00849">
    <property type="entry name" value="Lactamase_B"/>
    <property type="match status" value="1"/>
</dbReference>
<reference evidence="3 4" key="1">
    <citation type="submission" date="2017-02" db="EMBL/GenBank/DDBJ databases">
        <authorList>
            <person name="Peterson S.W."/>
        </authorList>
    </citation>
    <scope>NUCLEOTIDE SEQUENCE [LARGE SCALE GENOMIC DNA]</scope>
    <source>
        <strain evidence="3 4">ATCC 700028</strain>
    </source>
</reference>
<dbReference type="InterPro" id="IPR036866">
    <property type="entry name" value="RibonucZ/Hydroxyglut_hydro"/>
</dbReference>
<evidence type="ECO:0000313" key="4">
    <source>
        <dbReference type="Proteomes" id="UP000191153"/>
    </source>
</evidence>
<dbReference type="InterPro" id="IPR029039">
    <property type="entry name" value="Flavoprotein-like_sf"/>
</dbReference>
<proteinExistence type="inferred from homology"/>
<dbReference type="Pfam" id="PF00258">
    <property type="entry name" value="Flavodoxin_1"/>
    <property type="match status" value="1"/>
</dbReference>
<dbReference type="PROSITE" id="PS50902">
    <property type="entry name" value="FLAVODOXIN_LIKE"/>
    <property type="match status" value="1"/>
</dbReference>
<evidence type="ECO:0000259" key="2">
    <source>
        <dbReference type="PROSITE" id="PS50902"/>
    </source>
</evidence>
<dbReference type="CDD" id="cd07709">
    <property type="entry name" value="flavodiiron_proteins_MBL-fold"/>
    <property type="match status" value="1"/>
</dbReference>
<keyword evidence="4" id="KW-1185">Reference proteome</keyword>
<name>A0A1T4NP69_9FUSO</name>